<proteinExistence type="predicted"/>
<keyword evidence="6 8" id="KW-1133">Transmembrane helix</keyword>
<reference evidence="9 10" key="1">
    <citation type="submission" date="2019-10" db="EMBL/GenBank/DDBJ databases">
        <title>Extracellular Electron Transfer in a Candidatus Methanoperedens spp. Enrichment Culture.</title>
        <authorList>
            <person name="Berger S."/>
            <person name="Rangel Shaw D."/>
            <person name="Berben T."/>
            <person name="In 'T Zandt M."/>
            <person name="Frank J."/>
            <person name="Reimann J."/>
            <person name="Jetten M.S.M."/>
            <person name="Welte C.U."/>
        </authorList>
    </citation>
    <scope>NUCLEOTIDE SEQUENCE [LARGE SCALE GENOMIC DNA]</scope>
    <source>
        <strain evidence="9">SB12</strain>
    </source>
</reference>
<dbReference type="InterPro" id="IPR031006">
    <property type="entry name" value="Exosort_XrtN"/>
</dbReference>
<evidence type="ECO:0000256" key="7">
    <source>
        <dbReference type="ARBA" id="ARBA00023136"/>
    </source>
</evidence>
<dbReference type="EC" id="3.4.22.-" evidence="9"/>
<keyword evidence="4 8" id="KW-0812">Transmembrane</keyword>
<comment type="subcellular location">
    <subcellularLocation>
        <location evidence="1">Cell membrane</location>
        <topology evidence="1">Multi-pass membrane protein</topology>
    </subcellularLocation>
</comment>
<dbReference type="Pfam" id="PF09721">
    <property type="entry name" value="Exosortase_EpsH"/>
    <property type="match status" value="1"/>
</dbReference>
<feature type="transmembrane region" description="Helical" evidence="8">
    <location>
        <begin position="70"/>
        <end position="86"/>
    </location>
</feature>
<evidence type="ECO:0000256" key="8">
    <source>
        <dbReference type="SAM" id="Phobius"/>
    </source>
</evidence>
<evidence type="ECO:0000256" key="5">
    <source>
        <dbReference type="ARBA" id="ARBA00022801"/>
    </source>
</evidence>
<feature type="transmembrane region" description="Helical" evidence="8">
    <location>
        <begin position="206"/>
        <end position="226"/>
    </location>
</feature>
<dbReference type="EMBL" id="WBUI01000005">
    <property type="protein sequence ID" value="KAB2933512.1"/>
    <property type="molecule type" value="Genomic_DNA"/>
</dbReference>
<keyword evidence="2" id="KW-1003">Cell membrane</keyword>
<organism evidence="9 10">
    <name type="scientific">Leptonema illini</name>
    <dbReference type="NCBI Taxonomy" id="183"/>
    <lineage>
        <taxon>Bacteria</taxon>
        <taxon>Pseudomonadati</taxon>
        <taxon>Spirochaetota</taxon>
        <taxon>Spirochaetia</taxon>
        <taxon>Leptospirales</taxon>
        <taxon>Leptospiraceae</taxon>
        <taxon>Leptonema</taxon>
    </lineage>
</organism>
<name>A0A833H2Q6_9LEPT</name>
<dbReference type="InterPro" id="IPR019127">
    <property type="entry name" value="Exosortase"/>
</dbReference>
<evidence type="ECO:0000256" key="1">
    <source>
        <dbReference type="ARBA" id="ARBA00004651"/>
    </source>
</evidence>
<feature type="transmembrane region" description="Helical" evidence="8">
    <location>
        <begin position="170"/>
        <end position="194"/>
    </location>
</feature>
<evidence type="ECO:0000256" key="3">
    <source>
        <dbReference type="ARBA" id="ARBA00022670"/>
    </source>
</evidence>
<dbReference type="GO" id="GO:0008233">
    <property type="term" value="F:peptidase activity"/>
    <property type="evidence" value="ECO:0007669"/>
    <property type="project" value="UniProtKB-KW"/>
</dbReference>
<evidence type="ECO:0000256" key="4">
    <source>
        <dbReference type="ARBA" id="ARBA00022692"/>
    </source>
</evidence>
<feature type="transmembrane region" description="Helical" evidence="8">
    <location>
        <begin position="278"/>
        <end position="295"/>
    </location>
</feature>
<dbReference type="GO" id="GO:0005886">
    <property type="term" value="C:plasma membrane"/>
    <property type="evidence" value="ECO:0007669"/>
    <property type="project" value="UniProtKB-SubCell"/>
</dbReference>
<keyword evidence="7 8" id="KW-0472">Membrane</keyword>
<feature type="transmembrane region" description="Helical" evidence="8">
    <location>
        <begin position="92"/>
        <end position="112"/>
    </location>
</feature>
<feature type="transmembrane region" description="Helical" evidence="8">
    <location>
        <begin position="18"/>
        <end position="36"/>
    </location>
</feature>
<evidence type="ECO:0000313" key="9">
    <source>
        <dbReference type="EMBL" id="KAB2933512.1"/>
    </source>
</evidence>
<sequence>MEAFLVSLKAKQSEAMRLVVAVLTAFVVIGLVIAMWRSAEVILGQASVGVFFPLLFLPFFLYTKEADRTDLLYGFAGIALLVIGTVESRHSFVWLGAASALFGLLSSMGIAFRFPAQALFLAVPPFNGLGGLLYGYELRLHLTALVEKMLRSIDSGTVTKGNLIFFKDNWFLVDQACEGMAMGVATMVIVAVFFQRVTMQGRLSIALLAPLLWLFANLWRIALLVITGIAPGRLAHDGIGLVVFACMIVFPLAMLALLFERPMPRSEAASLQAPGRALLILLMPVSLFASLIGAAEVRNDNDLAARLAGGSDTAVIHRFGSGTQQTIVLEKHNLSFFGVGHHPRVCFEGAGFAFLSEHEEHLPGGETVRMAELRPPGGGDAVFVYWWFQSQEGLSSDDISWRVRELRGSPVTQWNVYGNHRSQVWKHVLQTAYRK</sequence>
<evidence type="ECO:0000313" key="10">
    <source>
        <dbReference type="Proteomes" id="UP000460298"/>
    </source>
</evidence>
<dbReference type="NCBIfam" id="TIGR04178">
    <property type="entry name" value="exo_archaeo"/>
    <property type="match status" value="1"/>
</dbReference>
<accession>A0A833H2Q6</accession>
<dbReference type="NCBIfam" id="TIGR04476">
    <property type="entry name" value="exosort_XrtN"/>
    <property type="match status" value="1"/>
</dbReference>
<gene>
    <name evidence="9" type="primary">xrtN</name>
    <name evidence="9" type="ORF">F9K24_06590</name>
</gene>
<keyword evidence="5 9" id="KW-0378">Hydrolase</keyword>
<dbReference type="GO" id="GO:0006508">
    <property type="term" value="P:proteolysis"/>
    <property type="evidence" value="ECO:0007669"/>
    <property type="project" value="UniProtKB-KW"/>
</dbReference>
<protein>
    <submittedName>
        <fullName evidence="9">Exosortase N</fullName>
        <ecNumber evidence="9">3.4.22.-</ecNumber>
    </submittedName>
</protein>
<keyword evidence="3" id="KW-0645">Protease</keyword>
<feature type="transmembrane region" description="Helical" evidence="8">
    <location>
        <begin position="238"/>
        <end position="258"/>
    </location>
</feature>
<feature type="transmembrane region" description="Helical" evidence="8">
    <location>
        <begin position="42"/>
        <end position="63"/>
    </location>
</feature>
<evidence type="ECO:0000256" key="6">
    <source>
        <dbReference type="ARBA" id="ARBA00022989"/>
    </source>
</evidence>
<dbReference type="Proteomes" id="UP000460298">
    <property type="component" value="Unassembled WGS sequence"/>
</dbReference>
<dbReference type="AlphaFoldDB" id="A0A833H2Q6"/>
<comment type="caution">
    <text evidence="9">The sequence shown here is derived from an EMBL/GenBank/DDBJ whole genome shotgun (WGS) entry which is preliminary data.</text>
</comment>
<dbReference type="InterPro" id="IPR026392">
    <property type="entry name" value="Exo/Archaeosortase_dom"/>
</dbReference>
<evidence type="ECO:0000256" key="2">
    <source>
        <dbReference type="ARBA" id="ARBA00022475"/>
    </source>
</evidence>